<dbReference type="Proteomes" id="UP000886476">
    <property type="component" value="Unassembled WGS sequence"/>
</dbReference>
<evidence type="ECO:0000256" key="2">
    <source>
        <dbReference type="SAM" id="SignalP"/>
    </source>
</evidence>
<feature type="region of interest" description="Disordered" evidence="1">
    <location>
        <begin position="44"/>
        <end position="70"/>
    </location>
</feature>
<proteinExistence type="predicted"/>
<dbReference type="RefSeq" id="WP_172109840.1">
    <property type="nucleotide sequence ID" value="NZ_JABFDN010000002.1"/>
</dbReference>
<keyword evidence="4" id="KW-1185">Reference proteome</keyword>
<feature type="compositionally biased region" description="Low complexity" evidence="1">
    <location>
        <begin position="44"/>
        <end position="58"/>
    </location>
</feature>
<dbReference type="EMBL" id="JABFDN010000002">
    <property type="protein sequence ID" value="NPU64714.1"/>
    <property type="molecule type" value="Genomic_DNA"/>
</dbReference>
<keyword evidence="2" id="KW-0732">Signal</keyword>
<feature type="chain" id="PRO_5045421982" evidence="2">
    <location>
        <begin position="47"/>
        <end position="159"/>
    </location>
</feature>
<protein>
    <submittedName>
        <fullName evidence="3">Uncharacterized protein</fullName>
    </submittedName>
</protein>
<comment type="caution">
    <text evidence="3">The sequence shown here is derived from an EMBL/GenBank/DDBJ whole genome shotgun (WGS) entry which is preliminary data.</text>
</comment>
<evidence type="ECO:0000313" key="4">
    <source>
        <dbReference type="Proteomes" id="UP000886476"/>
    </source>
</evidence>
<organism evidence="3 4">
    <name type="scientific">Bradyrhizobium aeschynomenes</name>
    <dbReference type="NCBI Taxonomy" id="2734909"/>
    <lineage>
        <taxon>Bacteria</taxon>
        <taxon>Pseudomonadati</taxon>
        <taxon>Pseudomonadota</taxon>
        <taxon>Alphaproteobacteria</taxon>
        <taxon>Hyphomicrobiales</taxon>
        <taxon>Nitrobacteraceae</taxon>
        <taxon>Bradyrhizobium</taxon>
    </lineage>
</organism>
<evidence type="ECO:0000256" key="1">
    <source>
        <dbReference type="SAM" id="MobiDB-lite"/>
    </source>
</evidence>
<feature type="signal peptide" evidence="2">
    <location>
        <begin position="1"/>
        <end position="46"/>
    </location>
</feature>
<evidence type="ECO:0000313" key="3">
    <source>
        <dbReference type="EMBL" id="NPU64714.1"/>
    </source>
</evidence>
<sequence>MPTRPTDRRDRDRLRSRTTPAALCRWFMRTAAAPLVIATLPQPATAQQQPAPMQAQVPAQPPQPAAPQFQPSLQWTNLPKMILERQFSGPLQDTVIQRLRDPVDGTVCYVYLPISAPHSPTTATGFVQYGPNTVGNISCMPGRSGPPVSSVNGAPAQRR</sequence>
<reference evidence="3" key="1">
    <citation type="submission" date="2020-05" db="EMBL/GenBank/DDBJ databases">
        <title>Nod-independent and nitrogen-fixing Bradyrhizobium aeschynomene sp. nov. isolated from nodules of Aeschynomene indica.</title>
        <authorList>
            <person name="Zhang Z."/>
        </authorList>
    </citation>
    <scope>NUCLEOTIDE SEQUENCE</scope>
    <source>
        <strain evidence="3">83012</strain>
    </source>
</reference>
<name>A0ABX2C8W3_9BRAD</name>
<gene>
    <name evidence="3" type="ORF">HL667_06880</name>
</gene>
<accession>A0ABX2C8W3</accession>